<dbReference type="GO" id="GO:0015074">
    <property type="term" value="P:DNA integration"/>
    <property type="evidence" value="ECO:0007669"/>
    <property type="project" value="InterPro"/>
</dbReference>
<dbReference type="SUPFAM" id="SSF53098">
    <property type="entry name" value="Ribonuclease H-like"/>
    <property type="match status" value="1"/>
</dbReference>
<evidence type="ECO:0000259" key="1">
    <source>
        <dbReference type="PROSITE" id="PS50994"/>
    </source>
</evidence>
<evidence type="ECO:0000313" key="2">
    <source>
        <dbReference type="EMBL" id="WVZ63012.1"/>
    </source>
</evidence>
<dbReference type="AlphaFoldDB" id="A0AAQ3WIN6"/>
<proteinExistence type="predicted"/>
<reference evidence="2 3" key="1">
    <citation type="submission" date="2024-02" db="EMBL/GenBank/DDBJ databases">
        <title>High-quality chromosome-scale genome assembly of Pensacola bahiagrass (Paspalum notatum Flugge var. saurae).</title>
        <authorList>
            <person name="Vega J.M."/>
            <person name="Podio M."/>
            <person name="Orjuela J."/>
            <person name="Siena L.A."/>
            <person name="Pessino S.C."/>
            <person name="Combes M.C."/>
            <person name="Mariac C."/>
            <person name="Albertini E."/>
            <person name="Pupilli F."/>
            <person name="Ortiz J.P.A."/>
            <person name="Leblanc O."/>
        </authorList>
    </citation>
    <scope>NUCLEOTIDE SEQUENCE [LARGE SCALE GENOMIC DNA]</scope>
    <source>
        <strain evidence="2">R1</strain>
        <tissue evidence="2">Leaf</tissue>
    </source>
</reference>
<dbReference type="Proteomes" id="UP001341281">
    <property type="component" value="Chromosome 03"/>
</dbReference>
<gene>
    <name evidence="2" type="ORF">U9M48_012692</name>
</gene>
<dbReference type="InterPro" id="IPR001584">
    <property type="entry name" value="Integrase_cat-core"/>
</dbReference>
<dbReference type="PANTHER" id="PTHR42648:SF20">
    <property type="entry name" value="RNA-DIRECTED DNA POLYMERASE"/>
    <property type="match status" value="1"/>
</dbReference>
<dbReference type="GO" id="GO:0003676">
    <property type="term" value="F:nucleic acid binding"/>
    <property type="evidence" value="ECO:0007669"/>
    <property type="project" value="InterPro"/>
</dbReference>
<dbReference type="PROSITE" id="PS50994">
    <property type="entry name" value="INTEGRASE"/>
    <property type="match status" value="1"/>
</dbReference>
<feature type="domain" description="Integrase catalytic" evidence="1">
    <location>
        <begin position="1"/>
        <end position="147"/>
    </location>
</feature>
<dbReference type="PANTHER" id="PTHR42648">
    <property type="entry name" value="TRANSPOSASE, PUTATIVE-RELATED"/>
    <property type="match status" value="1"/>
</dbReference>
<dbReference type="EMBL" id="CP144747">
    <property type="protein sequence ID" value="WVZ63012.1"/>
    <property type="molecule type" value="Genomic_DNA"/>
</dbReference>
<dbReference type="InterPro" id="IPR012337">
    <property type="entry name" value="RNaseH-like_sf"/>
</dbReference>
<protein>
    <recommendedName>
        <fullName evidence="1">Integrase catalytic domain-containing protein</fullName>
    </recommendedName>
</protein>
<dbReference type="InterPro" id="IPR036397">
    <property type="entry name" value="RNaseH_sf"/>
</dbReference>
<dbReference type="Gene3D" id="3.30.420.10">
    <property type="entry name" value="Ribonuclease H-like superfamily/Ribonuclease H"/>
    <property type="match status" value="1"/>
</dbReference>
<name>A0AAQ3WIN6_PASNO</name>
<sequence>MNGVLTKGGKRYFMTLIDDATRFCYVYLLKSKDETLDYFKIYKAEVENQLERKIKRLRSDRGGEYFPKVFDDFCAEHGIIHERTPPYSPESNGVAERKNRTLIDLVNSMLDTAGMVGEALLISCHVLNRVPNKNKDKTPYEEWIGRKPSLSYFRTWGCLAKVNVPINKKRKLGPKTVDCIFTGYAHRALLIDS</sequence>
<evidence type="ECO:0000313" key="3">
    <source>
        <dbReference type="Proteomes" id="UP001341281"/>
    </source>
</evidence>
<dbReference type="InterPro" id="IPR039537">
    <property type="entry name" value="Retrotran_Ty1/copia-like"/>
</dbReference>
<dbReference type="Pfam" id="PF00665">
    <property type="entry name" value="rve"/>
    <property type="match status" value="1"/>
</dbReference>
<accession>A0AAQ3WIN6</accession>
<organism evidence="2 3">
    <name type="scientific">Paspalum notatum var. saurae</name>
    <dbReference type="NCBI Taxonomy" id="547442"/>
    <lineage>
        <taxon>Eukaryota</taxon>
        <taxon>Viridiplantae</taxon>
        <taxon>Streptophyta</taxon>
        <taxon>Embryophyta</taxon>
        <taxon>Tracheophyta</taxon>
        <taxon>Spermatophyta</taxon>
        <taxon>Magnoliopsida</taxon>
        <taxon>Liliopsida</taxon>
        <taxon>Poales</taxon>
        <taxon>Poaceae</taxon>
        <taxon>PACMAD clade</taxon>
        <taxon>Panicoideae</taxon>
        <taxon>Andropogonodae</taxon>
        <taxon>Paspaleae</taxon>
        <taxon>Paspalinae</taxon>
        <taxon>Paspalum</taxon>
    </lineage>
</organism>
<keyword evidence="3" id="KW-1185">Reference proteome</keyword>